<dbReference type="EMBL" id="CM055095">
    <property type="protein sequence ID" value="KAJ7559512.1"/>
    <property type="molecule type" value="Genomic_DNA"/>
</dbReference>
<gene>
    <name evidence="1" type="ORF">O6H91_04G088800</name>
</gene>
<accession>A0ACC2DZ25</accession>
<keyword evidence="2" id="KW-1185">Reference proteome</keyword>
<reference evidence="2" key="1">
    <citation type="journal article" date="2024" name="Proc. Natl. Acad. Sci. U.S.A.">
        <title>Extraordinary preservation of gene collinearity over three hundred million years revealed in homosporous lycophytes.</title>
        <authorList>
            <person name="Li C."/>
            <person name="Wickell D."/>
            <person name="Kuo L.Y."/>
            <person name="Chen X."/>
            <person name="Nie B."/>
            <person name="Liao X."/>
            <person name="Peng D."/>
            <person name="Ji J."/>
            <person name="Jenkins J."/>
            <person name="Williams M."/>
            <person name="Shu S."/>
            <person name="Plott C."/>
            <person name="Barry K."/>
            <person name="Rajasekar S."/>
            <person name="Grimwood J."/>
            <person name="Han X."/>
            <person name="Sun S."/>
            <person name="Hou Z."/>
            <person name="He W."/>
            <person name="Dai G."/>
            <person name="Sun C."/>
            <person name="Schmutz J."/>
            <person name="Leebens-Mack J.H."/>
            <person name="Li F.W."/>
            <person name="Wang L."/>
        </authorList>
    </citation>
    <scope>NUCLEOTIDE SEQUENCE [LARGE SCALE GENOMIC DNA]</scope>
    <source>
        <strain evidence="2">cv. PW_Plant_1</strain>
    </source>
</reference>
<organism evidence="1 2">
    <name type="scientific">Diphasiastrum complanatum</name>
    <name type="common">Issler's clubmoss</name>
    <name type="synonym">Lycopodium complanatum</name>
    <dbReference type="NCBI Taxonomy" id="34168"/>
    <lineage>
        <taxon>Eukaryota</taxon>
        <taxon>Viridiplantae</taxon>
        <taxon>Streptophyta</taxon>
        <taxon>Embryophyta</taxon>
        <taxon>Tracheophyta</taxon>
        <taxon>Lycopodiopsida</taxon>
        <taxon>Lycopodiales</taxon>
        <taxon>Lycopodiaceae</taxon>
        <taxon>Lycopodioideae</taxon>
        <taxon>Diphasiastrum</taxon>
    </lineage>
</organism>
<name>A0ACC2DZ25_DIPCM</name>
<sequence length="348" mass="39089">MEFYSLVVAGHLSFYDLRFRERSSEGYTPTRGESTPSMPNNHESVARICSEKGRGGKWERRTFRALLSYCGASFFGWQRQPGLLTVQGVLEKALGRFVDGKRARALSEEGKDPEANISVAGRTDKGVHAVGQVCSFYTWMRDIQPWEIEVAINAIEPHKLRALHVEEVCRTFHPNFSAKWRRYVYLLPLSDDEAEDYITGDDGVLAEEKKINVERANRMLCKLEGHNLSYAVFARDTQSSRSRGTATMCTIFHARANVAELPLLKQNRTKRAHVVCVEIVADRFLRKMVRVLVATAIREAAAGAADTALIMMTQSTCRRDSAPPAPALGLCLAEVGYEDMKEAQFLIH</sequence>
<evidence type="ECO:0000313" key="2">
    <source>
        <dbReference type="Proteomes" id="UP001162992"/>
    </source>
</evidence>
<comment type="caution">
    <text evidence="1">The sequence shown here is derived from an EMBL/GenBank/DDBJ whole genome shotgun (WGS) entry which is preliminary data.</text>
</comment>
<evidence type="ECO:0000313" key="1">
    <source>
        <dbReference type="EMBL" id="KAJ7559512.1"/>
    </source>
</evidence>
<protein>
    <submittedName>
        <fullName evidence="1">Uncharacterized protein</fullName>
    </submittedName>
</protein>
<dbReference type="Proteomes" id="UP001162992">
    <property type="component" value="Chromosome 4"/>
</dbReference>
<proteinExistence type="predicted"/>